<sequence length="210" mass="23487">MSVTNSYLYPAEPEHQRELNPVEERLIALRLPFMHVRELVQCPRRNVPDDAAIDVNINEDSTGPFDGGIVLDSPTRSKPPLTVSQEMLNTSTERLRNPDVLAQTIAQPIQLLSNFDSTCVVCTNKGAVCSFYILSNISEEVEMRSSWYDPDTIVVPAQLSPRYIRPTGHTFPSLKCSHPPPARTDTAYIVENPSLYSVFRRKAHPHGLGS</sequence>
<evidence type="ECO:0000313" key="2">
    <source>
        <dbReference type="Proteomes" id="UP000821866"/>
    </source>
</evidence>
<comment type="caution">
    <text evidence="1">The sequence shown here is derived from an EMBL/GenBank/DDBJ whole genome shotgun (WGS) entry which is preliminary data.</text>
</comment>
<gene>
    <name evidence="1" type="ORF">HPB51_029402</name>
</gene>
<reference evidence="1" key="2">
    <citation type="submission" date="2021-09" db="EMBL/GenBank/DDBJ databases">
        <authorList>
            <person name="Jia N."/>
            <person name="Wang J."/>
            <person name="Shi W."/>
            <person name="Du L."/>
            <person name="Sun Y."/>
            <person name="Zhan W."/>
            <person name="Jiang J."/>
            <person name="Wang Q."/>
            <person name="Zhang B."/>
            <person name="Ji P."/>
            <person name="Sakyi L.B."/>
            <person name="Cui X."/>
            <person name="Yuan T."/>
            <person name="Jiang B."/>
            <person name="Yang W."/>
            <person name="Lam T.T.-Y."/>
            <person name="Chang Q."/>
            <person name="Ding S."/>
            <person name="Wang X."/>
            <person name="Zhu J."/>
            <person name="Ruan X."/>
            <person name="Zhao L."/>
            <person name="Wei J."/>
            <person name="Que T."/>
            <person name="Du C."/>
            <person name="Cheng J."/>
            <person name="Dai P."/>
            <person name="Han X."/>
            <person name="Huang E."/>
            <person name="Gao Y."/>
            <person name="Liu J."/>
            <person name="Shao H."/>
            <person name="Ye R."/>
            <person name="Li L."/>
            <person name="Wei W."/>
            <person name="Wang X."/>
            <person name="Wang C."/>
            <person name="Huo Q."/>
            <person name="Li W."/>
            <person name="Guo W."/>
            <person name="Chen H."/>
            <person name="Chen S."/>
            <person name="Zhou L."/>
            <person name="Zhou L."/>
            <person name="Ni X."/>
            <person name="Tian J."/>
            <person name="Zhou Y."/>
            <person name="Sheng Y."/>
            <person name="Liu T."/>
            <person name="Pan Y."/>
            <person name="Xia L."/>
            <person name="Li J."/>
            <person name="Zhao F."/>
            <person name="Cao W."/>
        </authorList>
    </citation>
    <scope>NUCLEOTIDE SEQUENCE</scope>
    <source>
        <strain evidence="1">Rmic-2018</strain>
        <tissue evidence="1">Larvae</tissue>
    </source>
</reference>
<name>A0A9J6CU65_RHIMP</name>
<organism evidence="1 2">
    <name type="scientific">Rhipicephalus microplus</name>
    <name type="common">Cattle tick</name>
    <name type="synonym">Boophilus microplus</name>
    <dbReference type="NCBI Taxonomy" id="6941"/>
    <lineage>
        <taxon>Eukaryota</taxon>
        <taxon>Metazoa</taxon>
        <taxon>Ecdysozoa</taxon>
        <taxon>Arthropoda</taxon>
        <taxon>Chelicerata</taxon>
        <taxon>Arachnida</taxon>
        <taxon>Acari</taxon>
        <taxon>Parasitiformes</taxon>
        <taxon>Ixodida</taxon>
        <taxon>Ixodoidea</taxon>
        <taxon>Ixodidae</taxon>
        <taxon>Rhipicephalinae</taxon>
        <taxon>Rhipicephalus</taxon>
        <taxon>Boophilus</taxon>
    </lineage>
</organism>
<dbReference type="EMBL" id="JABSTU010006805">
    <property type="protein sequence ID" value="KAH7932261.1"/>
    <property type="molecule type" value="Genomic_DNA"/>
</dbReference>
<protein>
    <submittedName>
        <fullName evidence="1">Uncharacterized protein</fullName>
    </submittedName>
</protein>
<dbReference type="AlphaFoldDB" id="A0A9J6CU65"/>
<accession>A0A9J6CU65</accession>
<proteinExistence type="predicted"/>
<reference evidence="1" key="1">
    <citation type="journal article" date="2020" name="Cell">
        <title>Large-Scale Comparative Analyses of Tick Genomes Elucidate Their Genetic Diversity and Vector Capacities.</title>
        <authorList>
            <consortium name="Tick Genome and Microbiome Consortium (TIGMIC)"/>
            <person name="Jia N."/>
            <person name="Wang J."/>
            <person name="Shi W."/>
            <person name="Du L."/>
            <person name="Sun Y."/>
            <person name="Zhan W."/>
            <person name="Jiang J.F."/>
            <person name="Wang Q."/>
            <person name="Zhang B."/>
            <person name="Ji P."/>
            <person name="Bell-Sakyi L."/>
            <person name="Cui X.M."/>
            <person name="Yuan T.T."/>
            <person name="Jiang B.G."/>
            <person name="Yang W.F."/>
            <person name="Lam T.T."/>
            <person name="Chang Q.C."/>
            <person name="Ding S.J."/>
            <person name="Wang X.J."/>
            <person name="Zhu J.G."/>
            <person name="Ruan X.D."/>
            <person name="Zhao L."/>
            <person name="Wei J.T."/>
            <person name="Ye R.Z."/>
            <person name="Que T.C."/>
            <person name="Du C.H."/>
            <person name="Zhou Y.H."/>
            <person name="Cheng J.X."/>
            <person name="Dai P.F."/>
            <person name="Guo W.B."/>
            <person name="Han X.H."/>
            <person name="Huang E.J."/>
            <person name="Li L.F."/>
            <person name="Wei W."/>
            <person name="Gao Y.C."/>
            <person name="Liu J.Z."/>
            <person name="Shao H.Z."/>
            <person name="Wang X."/>
            <person name="Wang C.C."/>
            <person name="Yang T.C."/>
            <person name="Huo Q.B."/>
            <person name="Li W."/>
            <person name="Chen H.Y."/>
            <person name="Chen S.E."/>
            <person name="Zhou L.G."/>
            <person name="Ni X.B."/>
            <person name="Tian J.H."/>
            <person name="Sheng Y."/>
            <person name="Liu T."/>
            <person name="Pan Y.S."/>
            <person name="Xia L.Y."/>
            <person name="Li J."/>
            <person name="Zhao F."/>
            <person name="Cao W.C."/>
        </authorList>
    </citation>
    <scope>NUCLEOTIDE SEQUENCE</scope>
    <source>
        <strain evidence="1">Rmic-2018</strain>
    </source>
</reference>
<keyword evidence="2" id="KW-1185">Reference proteome</keyword>
<dbReference type="Proteomes" id="UP000821866">
    <property type="component" value="Unassembled WGS sequence"/>
</dbReference>
<evidence type="ECO:0000313" key="1">
    <source>
        <dbReference type="EMBL" id="KAH7932261.1"/>
    </source>
</evidence>